<evidence type="ECO:0000259" key="1">
    <source>
        <dbReference type="Pfam" id="PF07883"/>
    </source>
</evidence>
<dbReference type="InterPro" id="IPR013096">
    <property type="entry name" value="Cupin_2"/>
</dbReference>
<proteinExistence type="predicted"/>
<dbReference type="Pfam" id="PF07883">
    <property type="entry name" value="Cupin_2"/>
    <property type="match status" value="1"/>
</dbReference>
<name>A0A7K0BYH0_9ACTN</name>
<dbReference type="Proteomes" id="UP000487268">
    <property type="component" value="Unassembled WGS sequence"/>
</dbReference>
<accession>A0A7K0BYH0</accession>
<feature type="domain" description="Cupin type-2" evidence="1">
    <location>
        <begin position="36"/>
        <end position="91"/>
    </location>
</feature>
<evidence type="ECO:0000313" key="2">
    <source>
        <dbReference type="EMBL" id="MQY06230.1"/>
    </source>
</evidence>
<evidence type="ECO:0000313" key="3">
    <source>
        <dbReference type="Proteomes" id="UP000487268"/>
    </source>
</evidence>
<organism evidence="2 3">
    <name type="scientific">Actinomadura macrotermitis</name>
    <dbReference type="NCBI Taxonomy" id="2585200"/>
    <lineage>
        <taxon>Bacteria</taxon>
        <taxon>Bacillati</taxon>
        <taxon>Actinomycetota</taxon>
        <taxon>Actinomycetes</taxon>
        <taxon>Streptosporangiales</taxon>
        <taxon>Thermomonosporaceae</taxon>
        <taxon>Actinomadura</taxon>
    </lineage>
</organism>
<sequence length="137" mass="14292">MPVIRDTDRRRTETPNGVMTTVASPTQGGTAALAVWHVDMHPGATGPRHLFDAEQVWTFLTGAASVELGGETLTAGPGDTLLLPADVERQITAGPDGFTAVAACPAGALVYNPPGVAGEPCDIAPKHDERIIAPWTR</sequence>
<dbReference type="InterPro" id="IPR014710">
    <property type="entry name" value="RmlC-like_jellyroll"/>
</dbReference>
<dbReference type="OrthoDB" id="5145129at2"/>
<dbReference type="AlphaFoldDB" id="A0A7K0BYH0"/>
<gene>
    <name evidence="2" type="ORF">ACRB68_43160</name>
</gene>
<dbReference type="InterPro" id="IPR011051">
    <property type="entry name" value="RmlC_Cupin_sf"/>
</dbReference>
<dbReference type="Gene3D" id="2.60.120.10">
    <property type="entry name" value="Jelly Rolls"/>
    <property type="match status" value="1"/>
</dbReference>
<comment type="caution">
    <text evidence="2">The sequence shown here is derived from an EMBL/GenBank/DDBJ whole genome shotgun (WGS) entry which is preliminary data.</text>
</comment>
<protein>
    <recommendedName>
        <fullName evidence="1">Cupin type-2 domain-containing protein</fullName>
    </recommendedName>
</protein>
<reference evidence="2 3" key="1">
    <citation type="submission" date="2019-10" db="EMBL/GenBank/DDBJ databases">
        <title>Actinomadura rubteroloni sp. nov. and Actinomadura macrotermitis sp. nov., isolated from the gut of fungus growing-termite Macrotermes natalensis.</title>
        <authorList>
            <person name="Benndorf R."/>
            <person name="Martin K."/>
            <person name="Kuefner M."/>
            <person name="De Beer W."/>
            <person name="Kaster A.-K."/>
            <person name="Vollmers J."/>
            <person name="Poulsen M."/>
            <person name="Beemelmanns C."/>
        </authorList>
    </citation>
    <scope>NUCLEOTIDE SEQUENCE [LARGE SCALE GENOMIC DNA]</scope>
    <source>
        <strain evidence="2 3">RB68</strain>
    </source>
</reference>
<dbReference type="EMBL" id="WEGH01000003">
    <property type="protein sequence ID" value="MQY06230.1"/>
    <property type="molecule type" value="Genomic_DNA"/>
</dbReference>
<keyword evidence="3" id="KW-1185">Reference proteome</keyword>
<dbReference type="RefSeq" id="WP_153535365.1">
    <property type="nucleotide sequence ID" value="NZ_WEGH01000003.1"/>
</dbReference>
<dbReference type="SUPFAM" id="SSF51182">
    <property type="entry name" value="RmlC-like cupins"/>
    <property type="match status" value="1"/>
</dbReference>